<accession>A0A0A9AZJ5</accession>
<dbReference type="AlphaFoldDB" id="A0A0A9AZJ5"/>
<reference evidence="2" key="2">
    <citation type="journal article" date="2015" name="Data Brief">
        <title>Shoot transcriptome of the giant reed, Arundo donax.</title>
        <authorList>
            <person name="Barrero R.A."/>
            <person name="Guerrero F.D."/>
            <person name="Moolhuijzen P."/>
            <person name="Goolsby J.A."/>
            <person name="Tidwell J."/>
            <person name="Bellgard S.E."/>
            <person name="Bellgard M.I."/>
        </authorList>
    </citation>
    <scope>NUCLEOTIDE SEQUENCE</scope>
    <source>
        <tissue evidence="2">Shoot tissue taken approximately 20 cm above the soil surface</tissue>
    </source>
</reference>
<evidence type="ECO:0000313" key="2">
    <source>
        <dbReference type="EMBL" id="JAD57124.1"/>
    </source>
</evidence>
<reference evidence="2" key="1">
    <citation type="submission" date="2014-09" db="EMBL/GenBank/DDBJ databases">
        <authorList>
            <person name="Magalhaes I.L.F."/>
            <person name="Oliveira U."/>
            <person name="Santos F.R."/>
            <person name="Vidigal T.H.D.A."/>
            <person name="Brescovit A.D."/>
            <person name="Santos A.J."/>
        </authorList>
    </citation>
    <scope>NUCLEOTIDE SEQUENCE</scope>
    <source>
        <tissue evidence="2">Shoot tissue taken approximately 20 cm above the soil surface</tissue>
    </source>
</reference>
<name>A0A0A9AZJ5_ARUDO</name>
<sequence>MEQGPRAASHGNDGGQRRTGIGGGAPRGGN</sequence>
<feature type="compositionally biased region" description="Gly residues" evidence="1">
    <location>
        <begin position="20"/>
        <end position="30"/>
    </location>
</feature>
<organism evidence="2">
    <name type="scientific">Arundo donax</name>
    <name type="common">Giant reed</name>
    <name type="synonym">Donax arundinaceus</name>
    <dbReference type="NCBI Taxonomy" id="35708"/>
    <lineage>
        <taxon>Eukaryota</taxon>
        <taxon>Viridiplantae</taxon>
        <taxon>Streptophyta</taxon>
        <taxon>Embryophyta</taxon>
        <taxon>Tracheophyta</taxon>
        <taxon>Spermatophyta</taxon>
        <taxon>Magnoliopsida</taxon>
        <taxon>Liliopsida</taxon>
        <taxon>Poales</taxon>
        <taxon>Poaceae</taxon>
        <taxon>PACMAD clade</taxon>
        <taxon>Arundinoideae</taxon>
        <taxon>Arundineae</taxon>
        <taxon>Arundo</taxon>
    </lineage>
</organism>
<evidence type="ECO:0000256" key="1">
    <source>
        <dbReference type="SAM" id="MobiDB-lite"/>
    </source>
</evidence>
<feature type="region of interest" description="Disordered" evidence="1">
    <location>
        <begin position="1"/>
        <end position="30"/>
    </location>
</feature>
<protein>
    <submittedName>
        <fullName evidence="2">Uncharacterized protein</fullName>
    </submittedName>
</protein>
<proteinExistence type="predicted"/>
<dbReference type="EMBL" id="GBRH01240771">
    <property type="protein sequence ID" value="JAD57124.1"/>
    <property type="molecule type" value="Transcribed_RNA"/>
</dbReference>